<reference evidence="1 2" key="1">
    <citation type="submission" date="2015-01" db="EMBL/GenBank/DDBJ databases">
        <title>Evolution of Trichinella species and genotypes.</title>
        <authorList>
            <person name="Korhonen P.K."/>
            <person name="Edoardo P."/>
            <person name="Giuseppe L.R."/>
            <person name="Gasser R.B."/>
        </authorList>
    </citation>
    <scope>NUCLEOTIDE SEQUENCE [LARGE SCALE GENOMIC DNA]</scope>
    <source>
        <strain evidence="1">ISS37</strain>
    </source>
</reference>
<evidence type="ECO:0000313" key="1">
    <source>
        <dbReference type="EMBL" id="KRX19928.1"/>
    </source>
</evidence>
<comment type="caution">
    <text evidence="1">The sequence shown here is derived from an EMBL/GenBank/DDBJ whole genome shotgun (WGS) entry which is preliminary data.</text>
</comment>
<proteinExistence type="predicted"/>
<gene>
    <name evidence="1" type="ORF">T07_13632</name>
</gene>
<sequence>MPPIPFTVTVSAIPTRPRALAVSSVTRVCSAPLSNKQLTVSRCPFAPEDIAFTLWNRIRVGPRVLASNTRGVISSQDSDRVFFSGGVIELSDVFVHDDRRLGAVSVSK</sequence>
<organism evidence="1 2">
    <name type="scientific">Trichinella nelsoni</name>
    <dbReference type="NCBI Taxonomy" id="6336"/>
    <lineage>
        <taxon>Eukaryota</taxon>
        <taxon>Metazoa</taxon>
        <taxon>Ecdysozoa</taxon>
        <taxon>Nematoda</taxon>
        <taxon>Enoplea</taxon>
        <taxon>Dorylaimia</taxon>
        <taxon>Trichinellida</taxon>
        <taxon>Trichinellidae</taxon>
        <taxon>Trichinella</taxon>
    </lineage>
</organism>
<accession>A0A0V0RZJ6</accession>
<protein>
    <submittedName>
        <fullName evidence="1">Uncharacterized protein</fullName>
    </submittedName>
</protein>
<name>A0A0V0RZJ6_9BILA</name>
<dbReference type="Proteomes" id="UP000054630">
    <property type="component" value="Unassembled WGS sequence"/>
</dbReference>
<evidence type="ECO:0000313" key="2">
    <source>
        <dbReference type="Proteomes" id="UP000054630"/>
    </source>
</evidence>
<keyword evidence="2" id="KW-1185">Reference proteome</keyword>
<dbReference type="EMBL" id="JYDL01000053">
    <property type="protein sequence ID" value="KRX19928.1"/>
    <property type="molecule type" value="Genomic_DNA"/>
</dbReference>
<dbReference type="AlphaFoldDB" id="A0A0V0RZJ6"/>
<dbReference type="OrthoDB" id="5919349at2759"/>